<comment type="caution">
    <text evidence="1">The sequence shown here is derived from an EMBL/GenBank/DDBJ whole genome shotgun (WGS) entry which is preliminary data.</text>
</comment>
<evidence type="ECO:0000313" key="2">
    <source>
        <dbReference type="Proteomes" id="UP000248689"/>
    </source>
</evidence>
<protein>
    <submittedName>
        <fullName evidence="1">Uncharacterized protein</fullName>
    </submittedName>
</protein>
<organism evidence="1 2">
    <name type="scientific">Glaesserella australis</name>
    <dbReference type="NCBI Taxonomy" id="2094024"/>
    <lineage>
        <taxon>Bacteria</taxon>
        <taxon>Pseudomonadati</taxon>
        <taxon>Pseudomonadota</taxon>
        <taxon>Gammaproteobacteria</taxon>
        <taxon>Pasteurellales</taxon>
        <taxon>Pasteurellaceae</taxon>
        <taxon>Glaesserella</taxon>
    </lineage>
</organism>
<reference evidence="2" key="1">
    <citation type="submission" date="2018-02" db="EMBL/GenBank/DDBJ databases">
        <title>Glaesserella australis sp. nov., isolated from the lungs of pigs.</title>
        <authorList>
            <person name="Turni C."/>
            <person name="Christensen H."/>
        </authorList>
    </citation>
    <scope>NUCLEOTIDE SEQUENCE [LARGE SCALE GENOMIC DNA]</scope>
    <source>
        <strain evidence="2">HS4635</strain>
    </source>
</reference>
<dbReference type="RefSeq" id="WP_111750752.1">
    <property type="nucleotide sequence ID" value="NZ_PTPX01000019.1"/>
</dbReference>
<dbReference type="AlphaFoldDB" id="A0A328BY45"/>
<dbReference type="OrthoDB" id="9900614at2"/>
<dbReference type="EMBL" id="PTPX01000019">
    <property type="protein sequence ID" value="RAL18002.1"/>
    <property type="molecule type" value="Genomic_DNA"/>
</dbReference>
<accession>A0A328BY45</accession>
<keyword evidence="2" id="KW-1185">Reference proteome</keyword>
<dbReference type="Proteomes" id="UP000248689">
    <property type="component" value="Unassembled WGS sequence"/>
</dbReference>
<sequence>MKRSILDFIQNRGLQIPLIYSDYEEDVTGYIRFYIPNTKWEFYIYEIDEPCDFANALVYSPHTHGIPDHGLIPLQNFVAEYAEAFSGEVDFSLAIIDETFTPTKLSEIRSNKPALNG</sequence>
<evidence type="ECO:0000313" key="1">
    <source>
        <dbReference type="EMBL" id="RAL18002.1"/>
    </source>
</evidence>
<name>A0A328BY45_9PAST</name>
<gene>
    <name evidence="1" type="ORF">C5N92_10215</name>
</gene>
<proteinExistence type="predicted"/>